<dbReference type="PANTHER" id="PTHR43110">
    <property type="entry name" value="THIOL PEROXIDASE"/>
    <property type="match status" value="1"/>
</dbReference>
<dbReference type="AlphaFoldDB" id="A0A5J4FVU0"/>
<dbReference type="InterPro" id="IPR050455">
    <property type="entry name" value="Tpx_Peroxidase_subfamily"/>
</dbReference>
<reference evidence="3 4" key="1">
    <citation type="submission" date="2019-08" db="EMBL/GenBank/DDBJ databases">
        <title>Ulvibacter marinistellae sp. nov., isolated from a starfish, Patiria pectinifera.</title>
        <authorList>
            <person name="Kawano K."/>
            <person name="Ushijima N."/>
            <person name="Kihara M."/>
            <person name="Itoh H."/>
        </authorList>
    </citation>
    <scope>NUCLEOTIDE SEQUENCE [LARGE SCALE GENOMIC DNA]</scope>
    <source>
        <strain evidence="3 4">KK4</strain>
    </source>
</reference>
<keyword evidence="3" id="KW-0560">Oxidoreductase</keyword>
<dbReference type="GO" id="GO:0004601">
    <property type="term" value="F:peroxidase activity"/>
    <property type="evidence" value="ECO:0007669"/>
    <property type="project" value="UniProtKB-KW"/>
</dbReference>
<dbReference type="Gene3D" id="3.40.30.10">
    <property type="entry name" value="Glutaredoxin"/>
    <property type="match status" value="1"/>
</dbReference>
<keyword evidence="3" id="KW-0575">Peroxidase</keyword>
<organism evidence="3 4">
    <name type="scientific">Patiriisocius marinistellae</name>
    <dbReference type="NCBI Taxonomy" id="2494560"/>
    <lineage>
        <taxon>Bacteria</taxon>
        <taxon>Pseudomonadati</taxon>
        <taxon>Bacteroidota</taxon>
        <taxon>Flavobacteriia</taxon>
        <taxon>Flavobacteriales</taxon>
        <taxon>Flavobacteriaceae</taxon>
        <taxon>Patiriisocius</taxon>
    </lineage>
</organism>
<dbReference type="CDD" id="cd02970">
    <property type="entry name" value="PRX_like2"/>
    <property type="match status" value="1"/>
</dbReference>
<gene>
    <name evidence="3" type="ORF">ULMS_07720</name>
</gene>
<dbReference type="InterPro" id="IPR036249">
    <property type="entry name" value="Thioredoxin-like_sf"/>
</dbReference>
<protein>
    <submittedName>
        <fullName evidence="3">Thioredoxin peroxidase</fullName>
    </submittedName>
</protein>
<evidence type="ECO:0000256" key="1">
    <source>
        <dbReference type="ARBA" id="ARBA00023284"/>
    </source>
</evidence>
<dbReference type="Proteomes" id="UP000326994">
    <property type="component" value="Unassembled WGS sequence"/>
</dbReference>
<dbReference type="PANTHER" id="PTHR43110:SF1">
    <property type="entry name" value="THIOL PEROXIDASE"/>
    <property type="match status" value="1"/>
</dbReference>
<dbReference type="PROSITE" id="PS51352">
    <property type="entry name" value="THIOREDOXIN_2"/>
    <property type="match status" value="1"/>
</dbReference>
<evidence type="ECO:0000313" key="4">
    <source>
        <dbReference type="Proteomes" id="UP000326994"/>
    </source>
</evidence>
<dbReference type="EMBL" id="BKCF01000001">
    <property type="protein sequence ID" value="GEQ85264.1"/>
    <property type="molecule type" value="Genomic_DNA"/>
</dbReference>
<comment type="caution">
    <text evidence="3">The sequence shown here is derived from an EMBL/GenBank/DDBJ whole genome shotgun (WGS) entry which is preliminary data.</text>
</comment>
<proteinExistence type="predicted"/>
<dbReference type="InterPro" id="IPR000866">
    <property type="entry name" value="AhpC/TSA"/>
</dbReference>
<dbReference type="SUPFAM" id="SSF52833">
    <property type="entry name" value="Thioredoxin-like"/>
    <property type="match status" value="1"/>
</dbReference>
<keyword evidence="4" id="KW-1185">Reference proteome</keyword>
<dbReference type="OrthoDB" id="9809746at2"/>
<accession>A0A5J4FVU0</accession>
<dbReference type="Pfam" id="PF00578">
    <property type="entry name" value="AhpC-TSA"/>
    <property type="match status" value="1"/>
</dbReference>
<dbReference type="RefSeq" id="WP_151893192.1">
    <property type="nucleotide sequence ID" value="NZ_BKCF01000001.1"/>
</dbReference>
<evidence type="ECO:0000313" key="3">
    <source>
        <dbReference type="EMBL" id="GEQ85264.1"/>
    </source>
</evidence>
<feature type="domain" description="Thioredoxin" evidence="2">
    <location>
        <begin position="2"/>
        <end position="160"/>
    </location>
</feature>
<name>A0A5J4FVU0_9FLAO</name>
<sequence>MILPKTKTPSLDIKLINGSKWSLENQKAPKYTLITFYRGLHCPVCKKQLENLSDKLESFVEKGVNVIAVSMDSEKRAKISGEEWNVDGLPIGYEMSEEKAREWGLYISKAISDKEPSKFSEPGMFLIDKDQKLYFSSVQTMPFARPDYKDILNAIDFIEKKDYPPRGEN</sequence>
<dbReference type="InterPro" id="IPR013766">
    <property type="entry name" value="Thioredoxin_domain"/>
</dbReference>
<evidence type="ECO:0000259" key="2">
    <source>
        <dbReference type="PROSITE" id="PS51352"/>
    </source>
</evidence>
<keyword evidence="1" id="KW-0676">Redox-active center</keyword>